<feature type="compositionally biased region" description="Low complexity" evidence="3">
    <location>
        <begin position="99"/>
        <end position="114"/>
    </location>
</feature>
<gene>
    <name evidence="4" type="ORF">FRACYDRAFT_198897</name>
</gene>
<comment type="similarity">
    <text evidence="1">Belongs to the mTERF family.</text>
</comment>
<evidence type="ECO:0000256" key="1">
    <source>
        <dbReference type="ARBA" id="ARBA00007692"/>
    </source>
</evidence>
<accession>A0A1E7EM31</accession>
<proteinExistence type="inferred from homology"/>
<evidence type="ECO:0000256" key="3">
    <source>
        <dbReference type="SAM" id="MobiDB-lite"/>
    </source>
</evidence>
<feature type="region of interest" description="Disordered" evidence="3">
    <location>
        <begin position="682"/>
        <end position="735"/>
    </location>
</feature>
<feature type="region of interest" description="Disordered" evidence="3">
    <location>
        <begin position="603"/>
        <end position="652"/>
    </location>
</feature>
<dbReference type="InParanoid" id="A0A1E7EM31"/>
<reference evidence="4 5" key="1">
    <citation type="submission" date="2016-09" db="EMBL/GenBank/DDBJ databases">
        <title>Extensive genetic diversity and differential bi-allelic expression allows diatom success in the polar Southern Ocean.</title>
        <authorList>
            <consortium name="DOE Joint Genome Institute"/>
            <person name="Mock T."/>
            <person name="Otillar R.P."/>
            <person name="Strauss J."/>
            <person name="Dupont C."/>
            <person name="Frickenhaus S."/>
            <person name="Maumus F."/>
            <person name="Mcmullan M."/>
            <person name="Sanges R."/>
            <person name="Schmutz J."/>
            <person name="Toseland A."/>
            <person name="Valas R."/>
            <person name="Veluchamy A."/>
            <person name="Ward B.J."/>
            <person name="Allen A."/>
            <person name="Barry K."/>
            <person name="Falciatore A."/>
            <person name="Ferrante M."/>
            <person name="Fortunato A.E."/>
            <person name="Gloeckner G."/>
            <person name="Gruber A."/>
            <person name="Hipkin R."/>
            <person name="Janech M."/>
            <person name="Kroth P."/>
            <person name="Leese F."/>
            <person name="Lindquist E."/>
            <person name="Lyon B.R."/>
            <person name="Martin J."/>
            <person name="Mayer C."/>
            <person name="Parker M."/>
            <person name="Quesneville H."/>
            <person name="Raymond J."/>
            <person name="Uhlig C."/>
            <person name="Valentin K.U."/>
            <person name="Worden A.Z."/>
            <person name="Armbrust E.V."/>
            <person name="Bowler C."/>
            <person name="Green B."/>
            <person name="Moulton V."/>
            <person name="Van Oosterhout C."/>
            <person name="Grigoriev I."/>
        </authorList>
    </citation>
    <scope>NUCLEOTIDE SEQUENCE [LARGE SCALE GENOMIC DNA]</scope>
    <source>
        <strain evidence="4 5">CCMP1102</strain>
    </source>
</reference>
<feature type="compositionally biased region" description="Polar residues" evidence="3">
    <location>
        <begin position="603"/>
        <end position="615"/>
    </location>
</feature>
<keyword evidence="5" id="KW-1185">Reference proteome</keyword>
<dbReference type="KEGG" id="fcy:FRACYDRAFT_198897"/>
<dbReference type="PANTHER" id="PTHR13068">
    <property type="entry name" value="CGI-12 PROTEIN-RELATED"/>
    <property type="match status" value="1"/>
</dbReference>
<sequence>MEDKKVEAATGAATEQQQPSSSSSTQFSSNNVQQTLLLHEENADAITITSASDVAAAKRAGDAIERYVVARTARRRIRRFLRERDTVWDEVTNNANTRSSSSTTSSSSSSRQELESLASAAAALSPAAMLLLSYGGDEEEESTTGDFQDVVTVMKEYGLTFNDICIVLTHSPNLALRVPRKIAETAVQVAREKNTNQAANNSVQQQYAESLEETLDRSFKGLLQSTLKLRRYDARKVLRGCPNLLSVRGSKSACQIIVIMNKTGVSYSSLARDKNGLPTLLSRSPAGLFKLISFLSTTAVRMPIHQIGPLIRKPTSLLMDAVNPIPLSLQTEEQSVSNDEDDDDEEAVWSTSRKARDVTAERKKEIESTYSDMTRTALILQKQIGSKDLSRVVAAYPQVLLLDAEKQILPVARYLMGGLGIWEDDLSSLLQLYPTLLGRRIDDLEKVVSYLVDELGVNEDDLGTIFRSFPVLFSLSIENDMKPVVEYLKEHCGIGDNKDMLGSFITRLPPVLGYNVTTEIQPKWEYLKKITLRPEWELNAFPAYFSYPFNRVIQTRFNYLSYKGMFWFATSNRIDTVLRFGDIDFATKIALDDDNGKAYKEFGQTQRTSSGNNKAGTAAIKHKPWVTTKKKNNNKSSLASRSGGRGRTPDDVIRNLNADIRKSNSKKYRRRRKAAEAATAKAAAIASDEEVKKASSLSKKKATSTKTKTKNSPKKGRQGEADDGFGASMAFPSPA</sequence>
<dbReference type="EMBL" id="KV784394">
    <property type="protein sequence ID" value="OEU06989.1"/>
    <property type="molecule type" value="Genomic_DNA"/>
</dbReference>
<evidence type="ECO:0000256" key="2">
    <source>
        <dbReference type="ARBA" id="ARBA00022946"/>
    </source>
</evidence>
<dbReference type="GO" id="GO:0003676">
    <property type="term" value="F:nucleic acid binding"/>
    <property type="evidence" value="ECO:0007669"/>
    <property type="project" value="InterPro"/>
</dbReference>
<evidence type="ECO:0008006" key="6">
    <source>
        <dbReference type="Google" id="ProtNLM"/>
    </source>
</evidence>
<dbReference type="Gene3D" id="1.25.70.10">
    <property type="entry name" value="Transcription termination factor 3, mitochondrial"/>
    <property type="match status" value="2"/>
</dbReference>
<feature type="compositionally biased region" description="Basic residues" evidence="3">
    <location>
        <begin position="698"/>
        <end position="716"/>
    </location>
</feature>
<dbReference type="OrthoDB" id="637682at2759"/>
<feature type="region of interest" description="Disordered" evidence="3">
    <location>
        <begin position="1"/>
        <end position="33"/>
    </location>
</feature>
<feature type="compositionally biased region" description="Basic residues" evidence="3">
    <location>
        <begin position="620"/>
        <end position="633"/>
    </location>
</feature>
<dbReference type="SMART" id="SM00733">
    <property type="entry name" value="Mterf"/>
    <property type="match status" value="4"/>
</dbReference>
<feature type="compositionally biased region" description="Low complexity" evidence="3">
    <location>
        <begin position="8"/>
        <end position="33"/>
    </location>
</feature>
<feature type="compositionally biased region" description="Acidic residues" evidence="3">
    <location>
        <begin position="338"/>
        <end position="347"/>
    </location>
</feature>
<dbReference type="InterPro" id="IPR003690">
    <property type="entry name" value="MTERF"/>
</dbReference>
<dbReference type="Pfam" id="PF02536">
    <property type="entry name" value="mTERF"/>
    <property type="match status" value="1"/>
</dbReference>
<feature type="region of interest" description="Disordered" evidence="3">
    <location>
        <begin position="330"/>
        <end position="354"/>
    </location>
</feature>
<dbReference type="PANTHER" id="PTHR13068:SF151">
    <property type="entry name" value="TRANSCRIPTION TERMINATION FACTOR MTERF9, CHLOROPLASTIC"/>
    <property type="match status" value="1"/>
</dbReference>
<organism evidence="4 5">
    <name type="scientific">Fragilariopsis cylindrus CCMP1102</name>
    <dbReference type="NCBI Taxonomy" id="635003"/>
    <lineage>
        <taxon>Eukaryota</taxon>
        <taxon>Sar</taxon>
        <taxon>Stramenopiles</taxon>
        <taxon>Ochrophyta</taxon>
        <taxon>Bacillariophyta</taxon>
        <taxon>Bacillariophyceae</taxon>
        <taxon>Bacillariophycidae</taxon>
        <taxon>Bacillariales</taxon>
        <taxon>Bacillariaceae</taxon>
        <taxon>Fragilariopsis</taxon>
    </lineage>
</organism>
<dbReference type="AlphaFoldDB" id="A0A1E7EM31"/>
<protein>
    <recommendedName>
        <fullName evidence="6">mTERF-domain-containing protein</fullName>
    </recommendedName>
</protein>
<name>A0A1E7EM31_9STRA</name>
<dbReference type="Proteomes" id="UP000095751">
    <property type="component" value="Unassembled WGS sequence"/>
</dbReference>
<evidence type="ECO:0000313" key="5">
    <source>
        <dbReference type="Proteomes" id="UP000095751"/>
    </source>
</evidence>
<dbReference type="InterPro" id="IPR038538">
    <property type="entry name" value="MTERF_sf"/>
</dbReference>
<feature type="region of interest" description="Disordered" evidence="3">
    <location>
        <begin position="94"/>
        <end position="114"/>
    </location>
</feature>
<keyword evidence="2" id="KW-0809">Transit peptide</keyword>
<evidence type="ECO:0000313" key="4">
    <source>
        <dbReference type="EMBL" id="OEU06989.1"/>
    </source>
</evidence>